<comment type="caution">
    <text evidence="1">The sequence shown here is derived from an EMBL/GenBank/DDBJ whole genome shotgun (WGS) entry which is preliminary data.</text>
</comment>
<dbReference type="InterPro" id="IPR029063">
    <property type="entry name" value="SAM-dependent_MTases_sf"/>
</dbReference>
<name>A0ABN8LJC4_9CNID</name>
<protein>
    <recommendedName>
        <fullName evidence="3">Histamine N-methyltransferase</fullName>
    </recommendedName>
</protein>
<accession>A0ABN8LJC4</accession>
<evidence type="ECO:0008006" key="3">
    <source>
        <dbReference type="Google" id="ProtNLM"/>
    </source>
</evidence>
<reference evidence="1 2" key="1">
    <citation type="submission" date="2022-05" db="EMBL/GenBank/DDBJ databases">
        <authorList>
            <consortium name="Genoscope - CEA"/>
            <person name="William W."/>
        </authorList>
    </citation>
    <scope>NUCLEOTIDE SEQUENCE [LARGE SCALE GENOMIC DNA]</scope>
</reference>
<dbReference type="Gene3D" id="3.40.50.150">
    <property type="entry name" value="Vaccinia Virus protein VP39"/>
    <property type="match status" value="1"/>
</dbReference>
<organism evidence="1 2">
    <name type="scientific">Porites evermanni</name>
    <dbReference type="NCBI Taxonomy" id="104178"/>
    <lineage>
        <taxon>Eukaryota</taxon>
        <taxon>Metazoa</taxon>
        <taxon>Cnidaria</taxon>
        <taxon>Anthozoa</taxon>
        <taxon>Hexacorallia</taxon>
        <taxon>Scleractinia</taxon>
        <taxon>Fungiina</taxon>
        <taxon>Poritidae</taxon>
        <taxon>Porites</taxon>
    </lineage>
</organism>
<evidence type="ECO:0000313" key="1">
    <source>
        <dbReference type="EMBL" id="CAH3017215.1"/>
    </source>
</evidence>
<dbReference type="SUPFAM" id="SSF53335">
    <property type="entry name" value="S-adenosyl-L-methionine-dependent methyltransferases"/>
    <property type="match status" value="1"/>
</dbReference>
<proteinExistence type="predicted"/>
<keyword evidence="2" id="KW-1185">Reference proteome</keyword>
<sequence>MELQPLSSSHEAYHDAFQTYRAKSTLREVVISYSRQAAAHVIPKLITHDAPVFRILGVGSGDGKADLEILKAVARGLRSLKDRNCKPQIAACIVEPSSLLIADFKRSASTLPEELANLADVSFNWQETTFDGYISESSWTSELINLAHFVCSLYYMDAEESLKSCFKLLTPGGAMFCLVIKENSFFDILVRQGNLKRLPIPGFYTGQDVVVIAERNNWKHEELPMTHYEVDITDCFNESSQTGSLLLDFLSHTVNFRELADPALYKEMMDFIKEVSSTDSKGKMILRPQLSIVVIYK</sequence>
<evidence type="ECO:0000313" key="2">
    <source>
        <dbReference type="Proteomes" id="UP001159427"/>
    </source>
</evidence>
<dbReference type="EMBL" id="CALNXI010000057">
    <property type="protein sequence ID" value="CAH3017215.1"/>
    <property type="molecule type" value="Genomic_DNA"/>
</dbReference>
<gene>
    <name evidence="1" type="ORF">PEVE_00036090</name>
</gene>
<dbReference type="Proteomes" id="UP001159427">
    <property type="component" value="Unassembled WGS sequence"/>
</dbReference>